<dbReference type="SUPFAM" id="SSF48371">
    <property type="entry name" value="ARM repeat"/>
    <property type="match status" value="1"/>
</dbReference>
<evidence type="ECO:0000313" key="1">
    <source>
        <dbReference type="EMBL" id="CAI9294809.1"/>
    </source>
</evidence>
<protein>
    <submittedName>
        <fullName evidence="1">Uncharacterized protein</fullName>
    </submittedName>
</protein>
<sequence>MRIHTTSIDSSKSGSTMVQSHSSFFGPISKIRTQNSCHDGKIKSYGHLGSHQKERGNPVTYIFSAAGGIPPLVYKMILGVPHITQQLQHLMLKNKQPTAVAINPQKRIKKNNNNKHPSHIPMDMKYWKLETGSDKAWEDAPYVLWKLCCHSEDIYACVESAEAIPVFLWFLKTGGTKGQEASGKALRKLIRMADAATIN</sequence>
<dbReference type="InterPro" id="IPR044297">
    <property type="entry name" value="CSI1/2/3"/>
</dbReference>
<reference evidence="1" key="1">
    <citation type="submission" date="2023-04" db="EMBL/GenBank/DDBJ databases">
        <authorList>
            <person name="Vijverberg K."/>
            <person name="Xiong W."/>
            <person name="Schranz E."/>
        </authorList>
    </citation>
    <scope>NUCLEOTIDE SEQUENCE</scope>
</reference>
<dbReference type="EMBL" id="OX465083">
    <property type="protein sequence ID" value="CAI9294809.1"/>
    <property type="molecule type" value="Genomic_DNA"/>
</dbReference>
<dbReference type="Proteomes" id="UP001177003">
    <property type="component" value="Chromosome 7"/>
</dbReference>
<organism evidence="1 2">
    <name type="scientific">Lactuca saligna</name>
    <name type="common">Willowleaf lettuce</name>
    <dbReference type="NCBI Taxonomy" id="75948"/>
    <lineage>
        <taxon>Eukaryota</taxon>
        <taxon>Viridiplantae</taxon>
        <taxon>Streptophyta</taxon>
        <taxon>Embryophyta</taxon>
        <taxon>Tracheophyta</taxon>
        <taxon>Spermatophyta</taxon>
        <taxon>Magnoliopsida</taxon>
        <taxon>eudicotyledons</taxon>
        <taxon>Gunneridae</taxon>
        <taxon>Pentapetalae</taxon>
        <taxon>asterids</taxon>
        <taxon>campanulids</taxon>
        <taxon>Asterales</taxon>
        <taxon>Asteraceae</taxon>
        <taxon>Cichorioideae</taxon>
        <taxon>Cichorieae</taxon>
        <taxon>Lactucinae</taxon>
        <taxon>Lactuca</taxon>
    </lineage>
</organism>
<keyword evidence="2" id="KW-1185">Reference proteome</keyword>
<dbReference type="InterPro" id="IPR016024">
    <property type="entry name" value="ARM-type_fold"/>
</dbReference>
<dbReference type="PANTHER" id="PTHR46369">
    <property type="entry name" value="PROTEIN CELLULOSE SYNTHASE INTERACTIVE 1"/>
    <property type="match status" value="1"/>
</dbReference>
<gene>
    <name evidence="1" type="ORF">LSALG_LOCUS33778</name>
</gene>
<dbReference type="GO" id="GO:0008017">
    <property type="term" value="F:microtubule binding"/>
    <property type="evidence" value="ECO:0007669"/>
    <property type="project" value="InterPro"/>
</dbReference>
<dbReference type="GO" id="GO:0051211">
    <property type="term" value="P:anisotropic cell growth"/>
    <property type="evidence" value="ECO:0007669"/>
    <property type="project" value="InterPro"/>
</dbReference>
<dbReference type="PANTHER" id="PTHR46369:SF1">
    <property type="entry name" value="PROTEIN CELLULOSE SYNTHASE INTERACTIVE 3"/>
    <property type="match status" value="1"/>
</dbReference>
<name>A0AA35ZLC6_LACSI</name>
<accession>A0AA35ZLC6</accession>
<dbReference type="AlphaFoldDB" id="A0AA35ZLC6"/>
<proteinExistence type="predicted"/>
<dbReference type="GO" id="GO:2001006">
    <property type="term" value="P:regulation of cellulose biosynthetic process"/>
    <property type="evidence" value="ECO:0007669"/>
    <property type="project" value="InterPro"/>
</dbReference>
<dbReference type="GO" id="GO:0010330">
    <property type="term" value="C:cellulose synthase complex"/>
    <property type="evidence" value="ECO:0007669"/>
    <property type="project" value="InterPro"/>
</dbReference>
<evidence type="ECO:0000313" key="2">
    <source>
        <dbReference type="Proteomes" id="UP001177003"/>
    </source>
</evidence>